<dbReference type="EMBL" id="CAJJDP010000133">
    <property type="protein sequence ID" value="CAD8204433.1"/>
    <property type="molecule type" value="Genomic_DNA"/>
</dbReference>
<dbReference type="AlphaFoldDB" id="A0A8S1XTY1"/>
<accession>A0A8S1XTY1</accession>
<gene>
    <name evidence="2" type="ORF">POCTA_138.1.T1320158</name>
</gene>
<evidence type="ECO:0000313" key="2">
    <source>
        <dbReference type="EMBL" id="CAD8204433.1"/>
    </source>
</evidence>
<name>A0A8S1XTY1_PAROT</name>
<reference evidence="2" key="1">
    <citation type="submission" date="2021-01" db="EMBL/GenBank/DDBJ databases">
        <authorList>
            <consortium name="Genoscope - CEA"/>
            <person name="William W."/>
        </authorList>
    </citation>
    <scope>NUCLEOTIDE SEQUENCE</scope>
</reference>
<keyword evidence="1" id="KW-0812">Transmembrane</keyword>
<evidence type="ECO:0000256" key="1">
    <source>
        <dbReference type="SAM" id="Phobius"/>
    </source>
</evidence>
<keyword evidence="1" id="KW-0472">Membrane</keyword>
<comment type="caution">
    <text evidence="2">The sequence shown here is derived from an EMBL/GenBank/DDBJ whole genome shotgun (WGS) entry which is preliminary data.</text>
</comment>
<protein>
    <submittedName>
        <fullName evidence="2">Uncharacterized protein</fullName>
    </submittedName>
</protein>
<keyword evidence="1" id="KW-1133">Transmembrane helix</keyword>
<evidence type="ECO:0000313" key="3">
    <source>
        <dbReference type="Proteomes" id="UP000683925"/>
    </source>
</evidence>
<proteinExistence type="predicted"/>
<keyword evidence="3" id="KW-1185">Reference proteome</keyword>
<sequence>MNFQRLFAEYKHFTVTKRIYEKAAIVFNLHLTIVYFQFNTLCYLTQQKLLLMRMLTKQQSECFQKRYYEILQNMCKEKNKSGLLKLEKRGLEYQKYCRFTNNKKDSQ</sequence>
<dbReference type="Proteomes" id="UP000683925">
    <property type="component" value="Unassembled WGS sequence"/>
</dbReference>
<feature type="transmembrane region" description="Helical" evidence="1">
    <location>
        <begin position="23"/>
        <end position="44"/>
    </location>
</feature>
<organism evidence="2 3">
    <name type="scientific">Paramecium octaurelia</name>
    <dbReference type="NCBI Taxonomy" id="43137"/>
    <lineage>
        <taxon>Eukaryota</taxon>
        <taxon>Sar</taxon>
        <taxon>Alveolata</taxon>
        <taxon>Ciliophora</taxon>
        <taxon>Intramacronucleata</taxon>
        <taxon>Oligohymenophorea</taxon>
        <taxon>Peniculida</taxon>
        <taxon>Parameciidae</taxon>
        <taxon>Paramecium</taxon>
    </lineage>
</organism>